<organism evidence="2">
    <name type="scientific">Ixodes ricinus</name>
    <name type="common">Common tick</name>
    <name type="synonym">Acarus ricinus</name>
    <dbReference type="NCBI Taxonomy" id="34613"/>
    <lineage>
        <taxon>Eukaryota</taxon>
        <taxon>Metazoa</taxon>
        <taxon>Ecdysozoa</taxon>
        <taxon>Arthropoda</taxon>
        <taxon>Chelicerata</taxon>
        <taxon>Arachnida</taxon>
        <taxon>Acari</taxon>
        <taxon>Parasitiformes</taxon>
        <taxon>Ixodida</taxon>
        <taxon>Ixodoidea</taxon>
        <taxon>Ixodidae</taxon>
        <taxon>Ixodinae</taxon>
        <taxon>Ixodes</taxon>
    </lineage>
</organism>
<evidence type="ECO:0000256" key="1">
    <source>
        <dbReference type="SAM" id="MobiDB-lite"/>
    </source>
</evidence>
<proteinExistence type="predicted"/>
<accession>A0A6B0V972</accession>
<dbReference type="AlphaFoldDB" id="A0A6B0V972"/>
<feature type="region of interest" description="Disordered" evidence="1">
    <location>
        <begin position="19"/>
        <end position="44"/>
    </location>
</feature>
<evidence type="ECO:0000313" key="2">
    <source>
        <dbReference type="EMBL" id="MXU98161.1"/>
    </source>
</evidence>
<dbReference type="EMBL" id="GIFC01016078">
    <property type="protein sequence ID" value="MXU98161.1"/>
    <property type="molecule type" value="Transcribed_RNA"/>
</dbReference>
<reference evidence="2" key="1">
    <citation type="submission" date="2019-12" db="EMBL/GenBank/DDBJ databases">
        <title>An insight into the sialome of adult female Ixodes ricinus ticks feeding for 6 days.</title>
        <authorList>
            <person name="Perner J."/>
            <person name="Ribeiro J.M.C."/>
        </authorList>
    </citation>
    <scope>NUCLEOTIDE SEQUENCE</scope>
    <source>
        <strain evidence="2">Semi-engorged</strain>
        <tissue evidence="2">Salivary glands</tissue>
    </source>
</reference>
<protein>
    <submittedName>
        <fullName evidence="2">Uncharacterized protein</fullName>
    </submittedName>
</protein>
<sequence length="314" mass="33693">MTLSQGILAAMAAASSPSAASRSTGLSGAGSSLSTPGLSSPLTSARSLVSLRSETALTLRRDLMLSVLLSPPSSSSSANVEERARDLRSPGFFSLRLQRLKLELWPAQEPPALRSRWGRPWAMRRPRFSSGRTSSSGTLTVLLLLFSDSPSASASCSTKLILLSPTTTGWVCSASETRLWAEVWLTPRVLRAMLQRRLAFTLRGSIGGRSRVDVRRPALWGSSWYVSRRNAVTSSSSWHAAIFRANGHPLPAGSMLASSRKSSSSSSILHWRRFCSSAARAASSRGSNTSLWSISSSLAPMASAHWKKSFPAAL</sequence>
<name>A0A6B0V972_IXORI</name>